<evidence type="ECO:0008006" key="4">
    <source>
        <dbReference type="Google" id="ProtNLM"/>
    </source>
</evidence>
<evidence type="ECO:0000313" key="2">
    <source>
        <dbReference type="EMBL" id="GHE10356.1"/>
    </source>
</evidence>
<keyword evidence="3" id="KW-1185">Reference proteome</keyword>
<dbReference type="Proteomes" id="UP000655443">
    <property type="component" value="Unassembled WGS sequence"/>
</dbReference>
<feature type="chain" id="PRO_5036788436" description="DNRLRE domain-containing protein" evidence="1">
    <location>
        <begin position="30"/>
        <end position="899"/>
    </location>
</feature>
<proteinExistence type="predicted"/>
<gene>
    <name evidence="2" type="ORF">GCM10010339_66210</name>
</gene>
<organism evidence="2 3">
    <name type="scientific">Streptomyces alanosinicus</name>
    <dbReference type="NCBI Taxonomy" id="68171"/>
    <lineage>
        <taxon>Bacteria</taxon>
        <taxon>Bacillati</taxon>
        <taxon>Actinomycetota</taxon>
        <taxon>Actinomycetes</taxon>
        <taxon>Kitasatosporales</taxon>
        <taxon>Streptomycetaceae</taxon>
        <taxon>Streptomyces</taxon>
    </lineage>
</organism>
<dbReference type="AlphaFoldDB" id="A0A918YNC1"/>
<reference evidence="2" key="1">
    <citation type="journal article" date="2014" name="Int. J. Syst. Evol. Microbiol.">
        <title>Complete genome sequence of Corynebacterium casei LMG S-19264T (=DSM 44701T), isolated from a smear-ripened cheese.</title>
        <authorList>
            <consortium name="US DOE Joint Genome Institute (JGI-PGF)"/>
            <person name="Walter F."/>
            <person name="Albersmeier A."/>
            <person name="Kalinowski J."/>
            <person name="Ruckert C."/>
        </authorList>
    </citation>
    <scope>NUCLEOTIDE SEQUENCE</scope>
    <source>
        <strain evidence="2">JCM 4714</strain>
    </source>
</reference>
<sequence>MKYSWRARTTGIAVMTVGAVLVSTPHAIAKPFAESDETAGQFTQAMSDLEESLKTFASDPIKEAESVEAAQAAAAVQDRRVEVLQLRTETDTVYANPDGTLTRETAAGPIRMIRDGRWVDVDVDFKAMEDGKVAAKAHPKQLRLAGQGGVLPRSIEGAAKARASEARDLVTLGTGKNKLAVRWKAGLPAPALHGNVATYKGAVPGGDLIVEATRTGFEQFLRLNKAPEDGAPMVLLMTVPEGVTAKQNADGSVSFTDARGEEQMLMPAPVMWDATVDKKSLEHTNTKPVGMKAVQHGNTVELTLTPDTKWLRDPATQYPVTIDPATEALDVLFDTFVQGGDTTDQSANTDLKIGWPGDHEGSTKRTARSFLTFRTSNFSDSLVSKATLRLWNYHSWSCEKRNWEVWAADPADKNTRWTKQPTLKEKIATSAETKSTACSNAGWVNADVTKLAQTWSSAKAQEGSIALKAADESDTYAWKRFYSSEAPDQNQVPTLEVTYNYRPDNGTNLQAGTPFLSQGGIFKVNSTTPTLRFSTVDTNGEDQITGTYEITDTSTNQVVATFNAAPVPANSTSSVQVPAGKLVSGRTYSFRTTTYDGTHYANGWSDPVRFTVDTSWKPTAAEHALGLANLYSDAADVTAATASDGTYASIAATEENIVSIPWDGKSNGIDVKNEQMPNTLSIPQGGAKGTQVGGNVVYTSTGPVDTVVQPTADGGSRTLNILKNGSAPHDYETGFVIPAGMKIVTHDDGSVSLYSEGDDNTGKAPQKEPAGFFDAPWAKDANGRDVATSYKAVGNKLVQHVDFDANSAFPIVIDPSWWSTTKKIFKCSVYGIAPIVLTFTPAGSTARVVTAVRLAKRIGFKKTAQLIYNYSKRRKMNASFRKMVGALIGIEGIKKHCKF</sequence>
<evidence type="ECO:0000313" key="3">
    <source>
        <dbReference type="Proteomes" id="UP000655443"/>
    </source>
</evidence>
<keyword evidence="1" id="KW-0732">Signal</keyword>
<feature type="signal peptide" evidence="1">
    <location>
        <begin position="1"/>
        <end position="29"/>
    </location>
</feature>
<comment type="caution">
    <text evidence="2">The sequence shown here is derived from an EMBL/GenBank/DDBJ whole genome shotgun (WGS) entry which is preliminary data.</text>
</comment>
<reference evidence="2" key="2">
    <citation type="submission" date="2020-09" db="EMBL/GenBank/DDBJ databases">
        <authorList>
            <person name="Sun Q."/>
            <person name="Ohkuma M."/>
        </authorList>
    </citation>
    <scope>NUCLEOTIDE SEQUENCE</scope>
    <source>
        <strain evidence="2">JCM 4714</strain>
    </source>
</reference>
<dbReference type="NCBIfam" id="NF033679">
    <property type="entry name" value="DNRLRE_dom"/>
    <property type="match status" value="1"/>
</dbReference>
<dbReference type="RefSeq" id="WP_229882127.1">
    <property type="nucleotide sequence ID" value="NZ_BMVG01000023.1"/>
</dbReference>
<name>A0A918YNC1_9ACTN</name>
<protein>
    <recommendedName>
        <fullName evidence="4">DNRLRE domain-containing protein</fullName>
    </recommendedName>
</protein>
<accession>A0A918YNC1</accession>
<dbReference type="EMBL" id="BMVG01000023">
    <property type="protein sequence ID" value="GHE10356.1"/>
    <property type="molecule type" value="Genomic_DNA"/>
</dbReference>
<evidence type="ECO:0000256" key="1">
    <source>
        <dbReference type="SAM" id="SignalP"/>
    </source>
</evidence>